<accession>Q2RX65</accession>
<dbReference type="PANTHER" id="PTHR22893:SF91">
    <property type="entry name" value="NADPH DEHYDROGENASE 2-RELATED"/>
    <property type="match status" value="1"/>
</dbReference>
<dbReference type="GO" id="GO:0010181">
    <property type="term" value="F:FMN binding"/>
    <property type="evidence" value="ECO:0007669"/>
    <property type="project" value="InterPro"/>
</dbReference>
<evidence type="ECO:0000256" key="2">
    <source>
        <dbReference type="ARBA" id="ARBA00005979"/>
    </source>
</evidence>
<dbReference type="EMBL" id="CP000230">
    <property type="protein sequence ID" value="ABC21280.1"/>
    <property type="molecule type" value="Genomic_DNA"/>
</dbReference>
<dbReference type="eggNOG" id="COG1902">
    <property type="taxonomic scope" value="Bacteria"/>
</dbReference>
<dbReference type="HOGENOM" id="CLU_012153_0_0_5"/>
<sequence>MSSPFPHLFDPLALGDLHLPNRIVLAPLTRSRALPGEVAGALTARYYAQRASGGLLISEGTQISPSGRGYPRTPGIHSPEQIAGWKGVTEAVHAAGGRIFAQLWHVGRISHRSLQPGGVLPVAPSAIRPKTKIFTESGLVALETPRALDTAEMADIVASFRAAAENARAAGFDGVEIHAANGYLLDQFLRDGTNHRDDAYGGSIDNRLRLVLEVVEAVLGVWDKARVGLRLSPANPFNDILDSTPQATFEAVVSALDGFGLGYLHMVEGSLGSGEGAPEIDFAALRRLWQGVYMANGGYDGPRAEAALASGHAQLVSFGTAYLANPDLPERLRTNAPLNTPDSTTFYQGEDKGYVDYPTLADGAA</sequence>
<evidence type="ECO:0000259" key="4">
    <source>
        <dbReference type="Pfam" id="PF00724"/>
    </source>
</evidence>
<dbReference type="KEGG" id="rru:Rru_A0475"/>
<evidence type="ECO:0000313" key="6">
    <source>
        <dbReference type="Proteomes" id="UP000001929"/>
    </source>
</evidence>
<dbReference type="EnsemblBacteria" id="ABC21280">
    <property type="protein sequence ID" value="ABC21280"/>
    <property type="gene ID" value="Rru_A0475"/>
</dbReference>
<dbReference type="CDD" id="cd02933">
    <property type="entry name" value="OYE_like_FMN"/>
    <property type="match status" value="1"/>
</dbReference>
<dbReference type="Proteomes" id="UP000001929">
    <property type="component" value="Chromosome"/>
</dbReference>
<dbReference type="FunFam" id="3.20.20.70:FF:000059">
    <property type="entry name" value="N-ethylmaleimide reductase, FMN-linked"/>
    <property type="match status" value="1"/>
</dbReference>
<dbReference type="PATRIC" id="fig|269796.9.peg.533"/>
<comment type="similarity">
    <text evidence="2">Belongs to the NADH:flavin oxidoreductase/NADH oxidase family.</text>
</comment>
<dbReference type="GO" id="GO:0005829">
    <property type="term" value="C:cytosol"/>
    <property type="evidence" value="ECO:0007669"/>
    <property type="project" value="UniProtKB-ARBA"/>
</dbReference>
<dbReference type="Gene3D" id="3.20.20.70">
    <property type="entry name" value="Aldolase class I"/>
    <property type="match status" value="1"/>
</dbReference>
<dbReference type="GO" id="GO:0016628">
    <property type="term" value="F:oxidoreductase activity, acting on the CH-CH group of donors, NAD or NADP as acceptor"/>
    <property type="evidence" value="ECO:0007669"/>
    <property type="project" value="UniProtKB-ARBA"/>
</dbReference>
<gene>
    <name evidence="5" type="ordered locus">Rru_A0475</name>
</gene>
<reference evidence="5 6" key="1">
    <citation type="journal article" date="2011" name="Stand. Genomic Sci.">
        <title>Complete genome sequence of Rhodospirillum rubrum type strain (S1).</title>
        <authorList>
            <person name="Munk A.C."/>
            <person name="Copeland A."/>
            <person name="Lucas S."/>
            <person name="Lapidus A."/>
            <person name="Del Rio T.G."/>
            <person name="Barry K."/>
            <person name="Detter J.C."/>
            <person name="Hammon N."/>
            <person name="Israni S."/>
            <person name="Pitluck S."/>
            <person name="Brettin T."/>
            <person name="Bruce D."/>
            <person name="Han C."/>
            <person name="Tapia R."/>
            <person name="Gilna P."/>
            <person name="Schmutz J."/>
            <person name="Larimer F."/>
            <person name="Land M."/>
            <person name="Kyrpides N.C."/>
            <person name="Mavromatis K."/>
            <person name="Richardson P."/>
            <person name="Rohde M."/>
            <person name="Goker M."/>
            <person name="Klenk H.P."/>
            <person name="Zhang Y."/>
            <person name="Roberts G.P."/>
            <person name="Reslewic S."/>
            <person name="Schwartz D.C."/>
        </authorList>
    </citation>
    <scope>NUCLEOTIDE SEQUENCE [LARGE SCALE GENOMIC DNA]</scope>
    <source>
        <strain evidence="6">ATCC 11170 / ATH 1.1.1 / DSM 467 / LMG 4362 / NCIMB 8255 / S1</strain>
    </source>
</reference>
<proteinExistence type="inferred from homology"/>
<dbReference type="EC" id="1.6.99.1" evidence="5"/>
<keyword evidence="6" id="KW-1185">Reference proteome</keyword>
<dbReference type="InterPro" id="IPR001155">
    <property type="entry name" value="OxRdtase_FMN_N"/>
</dbReference>
<dbReference type="AlphaFoldDB" id="Q2RX65"/>
<dbReference type="RefSeq" id="WP_011388234.1">
    <property type="nucleotide sequence ID" value="NC_007643.1"/>
</dbReference>
<dbReference type="GO" id="GO:0003959">
    <property type="term" value="F:NADPH dehydrogenase activity"/>
    <property type="evidence" value="ECO:0007669"/>
    <property type="project" value="UniProtKB-EC"/>
</dbReference>
<dbReference type="PANTHER" id="PTHR22893">
    <property type="entry name" value="NADH OXIDOREDUCTASE-RELATED"/>
    <property type="match status" value="1"/>
</dbReference>
<evidence type="ECO:0000256" key="1">
    <source>
        <dbReference type="ARBA" id="ARBA00001917"/>
    </source>
</evidence>
<keyword evidence="3 5" id="KW-0560">Oxidoreductase</keyword>
<dbReference type="InterPro" id="IPR045247">
    <property type="entry name" value="Oye-like"/>
</dbReference>
<name>Q2RX65_RHORT</name>
<dbReference type="InterPro" id="IPR013785">
    <property type="entry name" value="Aldolase_TIM"/>
</dbReference>
<protein>
    <submittedName>
        <fullName evidence="5">NADH:flavin oxidoreductase/NADH oxidase</fullName>
        <ecNumber evidence="5">1.6.99.1</ecNumber>
    </submittedName>
</protein>
<dbReference type="PhylomeDB" id="Q2RX65"/>
<evidence type="ECO:0000313" key="5">
    <source>
        <dbReference type="EMBL" id="ABC21280.1"/>
    </source>
</evidence>
<feature type="domain" description="NADH:flavin oxidoreductase/NADH oxidase N-terminal" evidence="4">
    <location>
        <begin position="8"/>
        <end position="339"/>
    </location>
</feature>
<dbReference type="Pfam" id="PF00724">
    <property type="entry name" value="Oxidored_FMN"/>
    <property type="match status" value="1"/>
</dbReference>
<organism evidence="5 6">
    <name type="scientific">Rhodospirillum rubrum (strain ATCC 11170 / ATH 1.1.1 / DSM 467 / LMG 4362 / NCIMB 8255 / S1)</name>
    <dbReference type="NCBI Taxonomy" id="269796"/>
    <lineage>
        <taxon>Bacteria</taxon>
        <taxon>Pseudomonadati</taxon>
        <taxon>Pseudomonadota</taxon>
        <taxon>Alphaproteobacteria</taxon>
        <taxon>Rhodospirillales</taxon>
        <taxon>Rhodospirillaceae</taxon>
        <taxon>Rhodospirillum</taxon>
    </lineage>
</organism>
<evidence type="ECO:0000256" key="3">
    <source>
        <dbReference type="ARBA" id="ARBA00023002"/>
    </source>
</evidence>
<dbReference type="STRING" id="269796.Rru_A0475"/>
<dbReference type="SUPFAM" id="SSF51395">
    <property type="entry name" value="FMN-linked oxidoreductases"/>
    <property type="match status" value="1"/>
</dbReference>
<comment type="cofactor">
    <cofactor evidence="1">
        <name>FMN</name>
        <dbReference type="ChEBI" id="CHEBI:58210"/>
    </cofactor>
</comment>